<accession>A0AAD9JSW1</accession>
<feature type="domain" description="MJ1316 RNA cyclic group end recognition" evidence="2">
    <location>
        <begin position="129"/>
        <end position="202"/>
    </location>
</feature>
<organism evidence="4 5">
    <name type="scientific">Paralvinella palmiformis</name>
    <dbReference type="NCBI Taxonomy" id="53620"/>
    <lineage>
        <taxon>Eukaryota</taxon>
        <taxon>Metazoa</taxon>
        <taxon>Spiralia</taxon>
        <taxon>Lophotrochozoa</taxon>
        <taxon>Annelida</taxon>
        <taxon>Polychaeta</taxon>
        <taxon>Sedentaria</taxon>
        <taxon>Canalipalpata</taxon>
        <taxon>Terebellida</taxon>
        <taxon>Terebelliformia</taxon>
        <taxon>Alvinellidae</taxon>
        <taxon>Paralvinella</taxon>
    </lineage>
</organism>
<dbReference type="EMBL" id="JAODUP010000178">
    <property type="protein sequence ID" value="KAK2158030.1"/>
    <property type="molecule type" value="Genomic_DNA"/>
</dbReference>
<dbReference type="SUPFAM" id="SSF55144">
    <property type="entry name" value="LigT-like"/>
    <property type="match status" value="1"/>
</dbReference>
<sequence length="570" mass="64480">MAGSSELQSHALLQEEEVQQIKEKYSNQCKVISDVDNYPKDAPCVITKSEVVPQNIMSEVCNIVDNTVKANPGCPVIDKIMQEVFRLLTEKSMDCSLNVVQSSEKGKRKQKVRQHGTNKADATQKLPSMKTAKDVTNRLLWDKSLPTDSFTIGYLDRFRGILEKPFSEFSWEDIASVDFDVFTVPQHRIQYFKYQDVIVWDKRNRIDNVFGSTGSGLGIHDVIGQCDELKLEELEPCKTDLSVENSSKNMTADSPLYINRDNGSIDLLETNAKECVEEDNPLYTNNRVNGCIDLLENNAKECVEEDNPLYTNNRVNGCIDLLENNAKECVEEEGNPLYFNNRDTGSIDFLANNIKCCVEEEWGEDKDNVWEVKQKPTHFICIRITDRNILSKVAEVQNAVLEKKPIHACCCAPPEILHVTLCTLRLTCAEHIASVCHILHSLQTKLGNTDKQLVNIAVEGIDTFLNRVVYAKVHPNESLTEIIKQITTMLHDHVPTAKSCSDFTPHMTMVKLHRDARKGPTATCFEKEDYNMFQSVCFGKQNVDAVYLCEVGGQRREDGFYITQMTASLN</sequence>
<feature type="compositionally biased region" description="Basic residues" evidence="1">
    <location>
        <begin position="106"/>
        <end position="116"/>
    </location>
</feature>
<evidence type="ECO:0000259" key="2">
    <source>
        <dbReference type="Pfam" id="PF04457"/>
    </source>
</evidence>
<dbReference type="Gene3D" id="3.90.1140.10">
    <property type="entry name" value="Cyclic phosphodiesterase"/>
    <property type="match status" value="1"/>
</dbReference>
<dbReference type="PANTHER" id="PTHR46729">
    <property type="entry name" value="LEUKOCYTE RECEPTOR CLUSTER MEMBER 9"/>
    <property type="match status" value="1"/>
</dbReference>
<feature type="region of interest" description="Disordered" evidence="1">
    <location>
        <begin position="101"/>
        <end position="123"/>
    </location>
</feature>
<reference evidence="4" key="1">
    <citation type="journal article" date="2023" name="Mol. Biol. Evol.">
        <title>Third-Generation Sequencing Reveals the Adaptive Role of the Epigenome in Three Deep-Sea Polychaetes.</title>
        <authorList>
            <person name="Perez M."/>
            <person name="Aroh O."/>
            <person name="Sun Y."/>
            <person name="Lan Y."/>
            <person name="Juniper S.K."/>
            <person name="Young C.R."/>
            <person name="Angers B."/>
            <person name="Qian P.Y."/>
        </authorList>
    </citation>
    <scope>NUCLEOTIDE SEQUENCE</scope>
    <source>
        <strain evidence="4">P08H-3</strain>
    </source>
</reference>
<dbReference type="Pfam" id="PF10469">
    <property type="entry name" value="AKAP7_NLS"/>
    <property type="match status" value="1"/>
</dbReference>
<gene>
    <name evidence="4" type="ORF">LSH36_178g01023</name>
</gene>
<dbReference type="InterPro" id="IPR042653">
    <property type="entry name" value="Leng9"/>
</dbReference>
<proteinExistence type="predicted"/>
<keyword evidence="5" id="KW-1185">Reference proteome</keyword>
<dbReference type="AlphaFoldDB" id="A0AAD9JSW1"/>
<name>A0AAD9JSW1_9ANNE</name>
<dbReference type="PANTHER" id="PTHR46729:SF1">
    <property type="entry name" value="LEUKOCYTE RECEPTOR CLUSTER MEMBER 9"/>
    <property type="match status" value="1"/>
</dbReference>
<evidence type="ECO:0000256" key="1">
    <source>
        <dbReference type="SAM" id="MobiDB-lite"/>
    </source>
</evidence>
<dbReference type="Proteomes" id="UP001208570">
    <property type="component" value="Unassembled WGS sequence"/>
</dbReference>
<dbReference type="InterPro" id="IPR040459">
    <property type="entry name" value="MJ1316"/>
</dbReference>
<dbReference type="Pfam" id="PF04457">
    <property type="entry name" value="MJ1316"/>
    <property type="match status" value="1"/>
</dbReference>
<evidence type="ECO:0000313" key="4">
    <source>
        <dbReference type="EMBL" id="KAK2158030.1"/>
    </source>
</evidence>
<evidence type="ECO:0000259" key="3">
    <source>
        <dbReference type="Pfam" id="PF10469"/>
    </source>
</evidence>
<feature type="domain" description="A-kinase anchor protein 7-like phosphoesterase" evidence="3">
    <location>
        <begin position="376"/>
        <end position="564"/>
    </location>
</feature>
<protein>
    <recommendedName>
        <fullName evidence="6">Leukocyte receptor cluster member 9</fullName>
    </recommendedName>
</protein>
<comment type="caution">
    <text evidence="4">The sequence shown here is derived from an EMBL/GenBank/DDBJ whole genome shotgun (WGS) entry which is preliminary data.</text>
</comment>
<dbReference type="InterPro" id="IPR009097">
    <property type="entry name" value="Cyclic_Pdiesterase"/>
</dbReference>
<dbReference type="InterPro" id="IPR019510">
    <property type="entry name" value="AKAP7-like_phosphoesterase"/>
</dbReference>
<evidence type="ECO:0000313" key="5">
    <source>
        <dbReference type="Proteomes" id="UP001208570"/>
    </source>
</evidence>
<evidence type="ECO:0008006" key="6">
    <source>
        <dbReference type="Google" id="ProtNLM"/>
    </source>
</evidence>